<dbReference type="RefSeq" id="WP_026636827.1">
    <property type="nucleotide sequence ID" value="NZ_FONH01000014.1"/>
</dbReference>
<feature type="domain" description="PhnB-like" evidence="1">
    <location>
        <begin position="4"/>
        <end position="134"/>
    </location>
</feature>
<evidence type="ECO:0000313" key="2">
    <source>
        <dbReference type="EMBL" id="SFF34304.1"/>
    </source>
</evidence>
<keyword evidence="3" id="KW-1185">Reference proteome</keyword>
<organism evidence="2 3">
    <name type="scientific">Dyella marensis</name>
    <dbReference type="NCBI Taxonomy" id="500610"/>
    <lineage>
        <taxon>Bacteria</taxon>
        <taxon>Pseudomonadati</taxon>
        <taxon>Pseudomonadota</taxon>
        <taxon>Gammaproteobacteria</taxon>
        <taxon>Lysobacterales</taxon>
        <taxon>Rhodanobacteraceae</taxon>
        <taxon>Dyella</taxon>
    </lineage>
</organism>
<dbReference type="Pfam" id="PF06983">
    <property type="entry name" value="3-dmu-9_3-mt"/>
    <property type="match status" value="1"/>
</dbReference>
<name>A0A1I2HW93_9GAMM</name>
<gene>
    <name evidence="2" type="ORF">SAMN02799615_03184</name>
</gene>
<dbReference type="SUPFAM" id="SSF54593">
    <property type="entry name" value="Glyoxalase/Bleomycin resistance protein/Dihydroxybiphenyl dioxygenase"/>
    <property type="match status" value="1"/>
</dbReference>
<dbReference type="PANTHER" id="PTHR33990">
    <property type="entry name" value="PROTEIN YJDN-RELATED"/>
    <property type="match status" value="1"/>
</dbReference>
<dbReference type="AlphaFoldDB" id="A0A1I2HW93"/>
<evidence type="ECO:0000259" key="1">
    <source>
        <dbReference type="Pfam" id="PF06983"/>
    </source>
</evidence>
<accession>A0A1I2HW93</accession>
<dbReference type="InterPro" id="IPR028973">
    <property type="entry name" value="PhnB-like"/>
</dbReference>
<dbReference type="CDD" id="cd06588">
    <property type="entry name" value="PhnB_like"/>
    <property type="match status" value="1"/>
</dbReference>
<dbReference type="Gene3D" id="3.10.180.10">
    <property type="entry name" value="2,3-Dihydroxybiphenyl 1,2-Dioxygenase, domain 1"/>
    <property type="match status" value="1"/>
</dbReference>
<dbReference type="STRING" id="500610.SAMN02799615_03184"/>
<sequence length="140" mass="15566">MIVQPYLHFEGRCDEAIEFYKQAVDAKVDMLMRYKDSPVSPQEGCTPAPGFEDKVMHSAFRIGETTVMATDGFNSGKTAFSGFSLSLTCATDAEARKRFDALAEGGKITMPLDKTFFTSSFGMLTDKFGVDWMILTMQQQ</sequence>
<dbReference type="PANTHER" id="PTHR33990:SF1">
    <property type="entry name" value="PROTEIN YJDN"/>
    <property type="match status" value="1"/>
</dbReference>
<dbReference type="InterPro" id="IPR029068">
    <property type="entry name" value="Glyas_Bleomycin-R_OHBP_Dase"/>
</dbReference>
<protein>
    <submittedName>
        <fullName evidence="2">PhnB protein</fullName>
    </submittedName>
</protein>
<dbReference type="EMBL" id="FONH01000014">
    <property type="protein sequence ID" value="SFF34304.1"/>
    <property type="molecule type" value="Genomic_DNA"/>
</dbReference>
<proteinExistence type="predicted"/>
<evidence type="ECO:0000313" key="3">
    <source>
        <dbReference type="Proteomes" id="UP000199477"/>
    </source>
</evidence>
<dbReference type="Proteomes" id="UP000199477">
    <property type="component" value="Unassembled WGS sequence"/>
</dbReference>
<reference evidence="3" key="1">
    <citation type="submission" date="2016-10" db="EMBL/GenBank/DDBJ databases">
        <authorList>
            <person name="Varghese N."/>
            <person name="Submissions S."/>
        </authorList>
    </citation>
    <scope>NUCLEOTIDE SEQUENCE [LARGE SCALE GENOMIC DNA]</scope>
    <source>
        <strain evidence="3">UNC178MFTsu3.1</strain>
    </source>
</reference>